<dbReference type="Proteomes" id="UP000491237">
    <property type="component" value="Unassembled WGS sequence"/>
</dbReference>
<evidence type="ECO:0000313" key="2">
    <source>
        <dbReference type="EMBL" id="MSE20355.1"/>
    </source>
</evidence>
<comment type="caution">
    <text evidence="2">The sequence shown here is derived from an EMBL/GenBank/DDBJ whole genome shotgun (WGS) entry which is preliminary data.</text>
</comment>
<name>A0A844EER2_9LACO</name>
<feature type="region of interest" description="Disordered" evidence="1">
    <location>
        <begin position="75"/>
        <end position="96"/>
    </location>
</feature>
<organism evidence="2 3">
    <name type="scientific">Lentilactobacillus parabuchneri</name>
    <dbReference type="NCBI Taxonomy" id="152331"/>
    <lineage>
        <taxon>Bacteria</taxon>
        <taxon>Bacillati</taxon>
        <taxon>Bacillota</taxon>
        <taxon>Bacilli</taxon>
        <taxon>Lactobacillales</taxon>
        <taxon>Lactobacillaceae</taxon>
        <taxon>Lentilactobacillus</taxon>
    </lineage>
</organism>
<sequence length="119" mass="13329">MMLKIKAVSRYSTHCNLIANLNEINETYSTRYQLKSINENENAKNGEDEHNIKTHGRCSFYIFYLAEMSSDDRKQRAASSLLGDGPDANFQGTTASNPVQEGVTFYLAEMSSDATDANF</sequence>
<proteinExistence type="predicted"/>
<reference evidence="2 3" key="1">
    <citation type="submission" date="2019-11" db="EMBL/GenBank/DDBJ databases">
        <title>Draft Genome Sequence of Plant Growth-Promoting Rhizosphere-Associated Bacteria.</title>
        <authorList>
            <person name="Vasilyev I.Y."/>
            <person name="Radchenko V."/>
            <person name="Ilnitskaya E.V."/>
        </authorList>
    </citation>
    <scope>NUCLEOTIDE SEQUENCE [LARGE SCALE GENOMIC DNA]</scope>
    <source>
        <strain evidence="2 3">VRA_07sq_f</strain>
    </source>
</reference>
<evidence type="ECO:0000256" key="1">
    <source>
        <dbReference type="SAM" id="MobiDB-lite"/>
    </source>
</evidence>
<accession>A0A844EER2</accession>
<dbReference type="EMBL" id="WKKY01000051">
    <property type="protein sequence ID" value="MSE20355.1"/>
    <property type="molecule type" value="Genomic_DNA"/>
</dbReference>
<dbReference type="AlphaFoldDB" id="A0A844EER2"/>
<gene>
    <name evidence="2" type="ORF">GKC44_03610</name>
</gene>
<evidence type="ECO:0000313" key="3">
    <source>
        <dbReference type="Proteomes" id="UP000491237"/>
    </source>
</evidence>
<protein>
    <submittedName>
        <fullName evidence="2">Uncharacterized protein</fullName>
    </submittedName>
</protein>